<reference evidence="2 3" key="1">
    <citation type="submission" date="2024-01" db="EMBL/GenBank/DDBJ databases">
        <title>The genomes of 5 underutilized Papilionoideae crops provide insights into root nodulation and disease resistanc.</title>
        <authorList>
            <person name="Jiang F."/>
        </authorList>
    </citation>
    <scope>NUCLEOTIDE SEQUENCE [LARGE SCALE GENOMIC DNA]</scope>
    <source>
        <strain evidence="2">LVBAO_FW01</strain>
        <tissue evidence="2">Leaves</tissue>
    </source>
</reference>
<organism evidence="2 3">
    <name type="scientific">Canavalia gladiata</name>
    <name type="common">Sword bean</name>
    <name type="synonym">Dolichos gladiatus</name>
    <dbReference type="NCBI Taxonomy" id="3824"/>
    <lineage>
        <taxon>Eukaryota</taxon>
        <taxon>Viridiplantae</taxon>
        <taxon>Streptophyta</taxon>
        <taxon>Embryophyta</taxon>
        <taxon>Tracheophyta</taxon>
        <taxon>Spermatophyta</taxon>
        <taxon>Magnoliopsida</taxon>
        <taxon>eudicotyledons</taxon>
        <taxon>Gunneridae</taxon>
        <taxon>Pentapetalae</taxon>
        <taxon>rosids</taxon>
        <taxon>fabids</taxon>
        <taxon>Fabales</taxon>
        <taxon>Fabaceae</taxon>
        <taxon>Papilionoideae</taxon>
        <taxon>50 kb inversion clade</taxon>
        <taxon>NPAAA clade</taxon>
        <taxon>indigoferoid/millettioid clade</taxon>
        <taxon>Phaseoleae</taxon>
        <taxon>Canavalia</taxon>
    </lineage>
</organism>
<keyword evidence="3" id="KW-1185">Reference proteome</keyword>
<feature type="region of interest" description="Disordered" evidence="1">
    <location>
        <begin position="85"/>
        <end position="110"/>
    </location>
</feature>
<protein>
    <submittedName>
        <fullName evidence="2">Uncharacterized protein</fullName>
    </submittedName>
</protein>
<sequence>MKGSWNAYCKLQVEDSSDRGIRGKIRFAEDQRSDTGLAGIIILELYLSEMKNQKFLLAEIKRKQTRNWKSEQNLVARENRNRRRVKDLDKNFKEKAENPRRSLARLREPE</sequence>
<evidence type="ECO:0000313" key="3">
    <source>
        <dbReference type="Proteomes" id="UP001367508"/>
    </source>
</evidence>
<accession>A0AAN9QB86</accession>
<dbReference type="AlphaFoldDB" id="A0AAN9QB86"/>
<comment type="caution">
    <text evidence="2">The sequence shown here is derived from an EMBL/GenBank/DDBJ whole genome shotgun (WGS) entry which is preliminary data.</text>
</comment>
<feature type="compositionally biased region" description="Basic and acidic residues" evidence="1">
    <location>
        <begin position="86"/>
        <end position="110"/>
    </location>
</feature>
<dbReference type="Proteomes" id="UP001367508">
    <property type="component" value="Unassembled WGS sequence"/>
</dbReference>
<gene>
    <name evidence="2" type="ORF">VNO77_22925</name>
</gene>
<name>A0AAN9QB86_CANGL</name>
<proteinExistence type="predicted"/>
<dbReference type="EMBL" id="JAYMYQ010000005">
    <property type="protein sequence ID" value="KAK7328802.1"/>
    <property type="molecule type" value="Genomic_DNA"/>
</dbReference>
<evidence type="ECO:0000313" key="2">
    <source>
        <dbReference type="EMBL" id="KAK7328802.1"/>
    </source>
</evidence>
<evidence type="ECO:0000256" key="1">
    <source>
        <dbReference type="SAM" id="MobiDB-lite"/>
    </source>
</evidence>